<dbReference type="InterPro" id="IPR006426">
    <property type="entry name" value="Asn_synth_AEB"/>
</dbReference>
<dbReference type="CDD" id="cd01991">
    <property type="entry name" value="Asn_synthase_B_C"/>
    <property type="match status" value="1"/>
</dbReference>
<reference evidence="9 10" key="1">
    <citation type="submission" date="2017-03" db="EMBL/GenBank/DDBJ databases">
        <title>Whole genome sequences of fourteen strains of Bradyrhizobium canariense and one strain of Bradyrhizobium japonicum isolated from Lupinus (Papilionoideae: Genisteae) species in Algeria.</title>
        <authorList>
            <person name="Crovadore J."/>
            <person name="Chekireb D."/>
            <person name="Brachmann A."/>
            <person name="Chablais R."/>
            <person name="Cochard B."/>
            <person name="Lefort F."/>
        </authorList>
    </citation>
    <scope>NUCLEOTIDE SEQUENCE [LARGE SCALE GENOMIC DNA]</scope>
    <source>
        <strain evidence="9 10">UBMAN05</strain>
    </source>
</reference>
<evidence type="ECO:0000256" key="3">
    <source>
        <dbReference type="ARBA" id="ARBA00012737"/>
    </source>
</evidence>
<dbReference type="InterPro" id="IPR017932">
    <property type="entry name" value="GATase_2_dom"/>
</dbReference>
<dbReference type="PROSITE" id="PS51278">
    <property type="entry name" value="GATASE_TYPE_2"/>
    <property type="match status" value="1"/>
</dbReference>
<organism evidence="9 10">
    <name type="scientific">Bradyrhizobium canariense</name>
    <dbReference type="NCBI Taxonomy" id="255045"/>
    <lineage>
        <taxon>Bacteria</taxon>
        <taxon>Pseudomonadati</taxon>
        <taxon>Pseudomonadota</taxon>
        <taxon>Alphaproteobacteria</taxon>
        <taxon>Hyphomicrobiales</taxon>
        <taxon>Nitrobacteraceae</taxon>
        <taxon>Bradyrhizobium</taxon>
    </lineage>
</organism>
<evidence type="ECO:0000313" key="10">
    <source>
        <dbReference type="Proteomes" id="UP000193884"/>
    </source>
</evidence>
<dbReference type="SUPFAM" id="SSF52402">
    <property type="entry name" value="Adenine nucleotide alpha hydrolases-like"/>
    <property type="match status" value="1"/>
</dbReference>
<keyword evidence="4" id="KW-0547">Nucleotide-binding</keyword>
<comment type="caution">
    <text evidence="9">The sequence shown here is derived from an EMBL/GenBank/DDBJ whole genome shotgun (WGS) entry which is preliminary data.</text>
</comment>
<dbReference type="CDD" id="cd00712">
    <property type="entry name" value="AsnB"/>
    <property type="match status" value="1"/>
</dbReference>
<dbReference type="InterPro" id="IPR051786">
    <property type="entry name" value="ASN_synthetase/amidase"/>
</dbReference>
<proteinExistence type="inferred from homology"/>
<keyword evidence="5" id="KW-0067">ATP-binding</keyword>
<dbReference type="InterPro" id="IPR014729">
    <property type="entry name" value="Rossmann-like_a/b/a_fold"/>
</dbReference>
<evidence type="ECO:0000313" key="9">
    <source>
        <dbReference type="EMBL" id="OSJ28046.1"/>
    </source>
</evidence>
<dbReference type="SUPFAM" id="SSF56235">
    <property type="entry name" value="N-terminal nucleophile aminohydrolases (Ntn hydrolases)"/>
    <property type="match status" value="1"/>
</dbReference>
<dbReference type="InterPro" id="IPR029055">
    <property type="entry name" value="Ntn_hydrolases_N"/>
</dbReference>
<dbReference type="RefSeq" id="WP_085384687.1">
    <property type="nucleotide sequence ID" value="NZ_NAFJ01000147.1"/>
</dbReference>
<sequence length="611" mass="68964">MCGIAGYIDRRGAPADVAIITRMTDAVAHRGPNGADHLVERNFALGHRRLSVLDLSRLGAQPMTSPDGLATVIFNGEIYNFIEIRALLVAEGHAFRSNSDTEVLLAAYRQWGERCVERFNGMWAFAILDRTTNSIFLSRDRFGIKPLYYTANGSVFAFGSEIRQLLPFLDARVAERDLVENFLLVNSVDALDRTFFRGVLRLPAGHSARYDLLTNEFRVFRHYNLTRRMGLEDVGLDELTARFLELFTDAIRLRLRADVKVGTCLSGGLDSSSVATIASGLYRAAGGGRFSAITAVSELASSDESAFARRVVDRSGLDWHQVRPTYDDFVDSLPDVVAAQEEPFGSPSLTMQYFVMAEAKRQGITVLLDGQGGDETLLGYEKYYAAHLFSVWQADGPLALLRALQSIRANNDNMTYRSIAKYVAGGLSSKARYDIHKREHAYFRTFPGTPEHVSGFAAASRDAFTLQKLEMTQTNLPILLRYEDKNSMHHSIEARLPFLDYRLVEFCLSLPPKAKINDGWTKWLLRNAMKARMDDQIVWRKNKFGFEAPDAIWVERHTPQIGQAIFSSYLIAELANKDVLRKLLPRMSLRNRWRLYSLALWERHFEITGMA</sequence>
<dbReference type="EC" id="6.3.5.4" evidence="3"/>
<dbReference type="Pfam" id="PF13522">
    <property type="entry name" value="GATase_6"/>
    <property type="match status" value="1"/>
</dbReference>
<dbReference type="Pfam" id="PF00733">
    <property type="entry name" value="Asn_synthase"/>
    <property type="match status" value="1"/>
</dbReference>
<dbReference type="PIRSF" id="PIRSF001589">
    <property type="entry name" value="Asn_synthetase_glu-h"/>
    <property type="match status" value="1"/>
</dbReference>
<evidence type="ECO:0000256" key="1">
    <source>
        <dbReference type="ARBA" id="ARBA00005187"/>
    </source>
</evidence>
<evidence type="ECO:0000256" key="6">
    <source>
        <dbReference type="ARBA" id="ARBA00022962"/>
    </source>
</evidence>
<dbReference type="InterPro" id="IPR001962">
    <property type="entry name" value="Asn_synthase"/>
</dbReference>
<evidence type="ECO:0000256" key="5">
    <source>
        <dbReference type="ARBA" id="ARBA00022840"/>
    </source>
</evidence>
<keyword evidence="10" id="KW-1185">Reference proteome</keyword>
<dbReference type="EMBL" id="NAFK01000162">
    <property type="protein sequence ID" value="OSJ28046.1"/>
    <property type="molecule type" value="Genomic_DNA"/>
</dbReference>
<dbReference type="PANTHER" id="PTHR43284">
    <property type="entry name" value="ASPARAGINE SYNTHETASE (GLUTAMINE-HYDROLYZING)"/>
    <property type="match status" value="1"/>
</dbReference>
<dbReference type="Gene3D" id="3.40.50.620">
    <property type="entry name" value="HUPs"/>
    <property type="match status" value="1"/>
</dbReference>
<accession>A0ABX3X2Z4</accession>
<comment type="catalytic activity">
    <reaction evidence="7">
        <text>L-aspartate + L-glutamine + ATP + H2O = L-asparagine + L-glutamate + AMP + diphosphate + H(+)</text>
        <dbReference type="Rhea" id="RHEA:12228"/>
        <dbReference type="ChEBI" id="CHEBI:15377"/>
        <dbReference type="ChEBI" id="CHEBI:15378"/>
        <dbReference type="ChEBI" id="CHEBI:29985"/>
        <dbReference type="ChEBI" id="CHEBI:29991"/>
        <dbReference type="ChEBI" id="CHEBI:30616"/>
        <dbReference type="ChEBI" id="CHEBI:33019"/>
        <dbReference type="ChEBI" id="CHEBI:58048"/>
        <dbReference type="ChEBI" id="CHEBI:58359"/>
        <dbReference type="ChEBI" id="CHEBI:456215"/>
        <dbReference type="EC" id="6.3.5.4"/>
    </reaction>
</comment>
<feature type="domain" description="Glutamine amidotransferase type-2" evidence="8">
    <location>
        <begin position="2"/>
        <end position="213"/>
    </location>
</feature>
<gene>
    <name evidence="9" type="ORF">BST63_17885</name>
</gene>
<evidence type="ECO:0000256" key="7">
    <source>
        <dbReference type="ARBA" id="ARBA00048741"/>
    </source>
</evidence>
<evidence type="ECO:0000259" key="8">
    <source>
        <dbReference type="PROSITE" id="PS51278"/>
    </source>
</evidence>
<name>A0ABX3X2Z4_9BRAD</name>
<dbReference type="Proteomes" id="UP000193884">
    <property type="component" value="Unassembled WGS sequence"/>
</dbReference>
<comment type="pathway">
    <text evidence="1">Amino-acid biosynthesis; L-asparagine biosynthesis; L-asparagine from L-aspartate (L-Gln route): step 1/1.</text>
</comment>
<dbReference type="InterPro" id="IPR033738">
    <property type="entry name" value="AsnB_N"/>
</dbReference>
<keyword evidence="6" id="KW-0315">Glutamine amidotransferase</keyword>
<evidence type="ECO:0000256" key="2">
    <source>
        <dbReference type="ARBA" id="ARBA00005752"/>
    </source>
</evidence>
<dbReference type="NCBIfam" id="TIGR01536">
    <property type="entry name" value="asn_synth_AEB"/>
    <property type="match status" value="1"/>
</dbReference>
<dbReference type="PANTHER" id="PTHR43284:SF1">
    <property type="entry name" value="ASPARAGINE SYNTHETASE"/>
    <property type="match status" value="1"/>
</dbReference>
<dbReference type="Gene3D" id="3.60.20.10">
    <property type="entry name" value="Glutamine Phosphoribosylpyrophosphate, subunit 1, domain 1"/>
    <property type="match status" value="1"/>
</dbReference>
<comment type="similarity">
    <text evidence="2">Belongs to the asparagine synthetase family.</text>
</comment>
<protein>
    <recommendedName>
        <fullName evidence="3">asparagine synthase (glutamine-hydrolyzing)</fullName>
        <ecNumber evidence="3">6.3.5.4</ecNumber>
    </recommendedName>
</protein>
<evidence type="ECO:0000256" key="4">
    <source>
        <dbReference type="ARBA" id="ARBA00022741"/>
    </source>
</evidence>